<evidence type="ECO:0000313" key="1">
    <source>
        <dbReference type="EMBL" id="EGD49614.1"/>
    </source>
</evidence>
<protein>
    <recommendedName>
        <fullName evidence="3">Peptide maturation system acyl carrier-related protein</fullName>
    </recommendedName>
</protein>
<proteinExistence type="predicted"/>
<dbReference type="EMBL" id="ACXX02000001">
    <property type="protein sequence ID" value="EGD49614.1"/>
    <property type="molecule type" value="Genomic_DNA"/>
</dbReference>
<keyword evidence="2" id="KW-1185">Reference proteome</keyword>
<comment type="caution">
    <text evidence="1">The sequence shown here is derived from an EMBL/GenBank/DDBJ whole genome shotgun (WGS) entry which is preliminary data.</text>
</comment>
<accession>F1T816</accession>
<reference evidence="1" key="2">
    <citation type="submission" date="2011-01" db="EMBL/GenBank/DDBJ databases">
        <title>The Non-contiguous Finished genome of Clostridium papyrosolvens.</title>
        <authorList>
            <person name="Lucas S."/>
            <person name="Copeland A."/>
            <person name="Lapidus A."/>
            <person name="Cheng J.-F."/>
            <person name="Goodwin L."/>
            <person name="Pitluck S."/>
            <person name="Misra M."/>
            <person name="Chertkov O."/>
            <person name="Detter J.C."/>
            <person name="Han C."/>
            <person name="Tapia R."/>
            <person name="Land M."/>
            <person name="Hauser L."/>
            <person name="Kyrpides N."/>
            <person name="Ivanova N."/>
            <person name="Pagani I."/>
            <person name="Mouttaki H."/>
            <person name="He Z."/>
            <person name="Zhou J."/>
            <person name="Hemme C.L."/>
            <person name="Woyke T."/>
        </authorList>
    </citation>
    <scope>NUCLEOTIDE SEQUENCE [LARGE SCALE GENOMIC DNA]</scope>
    <source>
        <strain evidence="1">DSM 2782</strain>
    </source>
</reference>
<evidence type="ECO:0008006" key="3">
    <source>
        <dbReference type="Google" id="ProtNLM"/>
    </source>
</evidence>
<organism evidence="1 2">
    <name type="scientific">Ruminiclostridium papyrosolvens DSM 2782</name>
    <dbReference type="NCBI Taxonomy" id="588581"/>
    <lineage>
        <taxon>Bacteria</taxon>
        <taxon>Bacillati</taxon>
        <taxon>Bacillota</taxon>
        <taxon>Clostridia</taxon>
        <taxon>Eubacteriales</taxon>
        <taxon>Oscillospiraceae</taxon>
        <taxon>Ruminiclostridium</taxon>
    </lineage>
</organism>
<evidence type="ECO:0000313" key="2">
    <source>
        <dbReference type="Proteomes" id="UP000003860"/>
    </source>
</evidence>
<dbReference type="Proteomes" id="UP000003860">
    <property type="component" value="Unassembled WGS sequence"/>
</dbReference>
<dbReference type="STRING" id="588581.Cpap_4055"/>
<reference evidence="1" key="1">
    <citation type="submission" date="2009-07" db="EMBL/GenBank/DDBJ databases">
        <authorList>
            <consortium name="US DOE Joint Genome Institute (JGI-PGF)"/>
            <person name="Lucas S."/>
            <person name="Copeland A."/>
            <person name="Lapidus A."/>
            <person name="Glavina del Rio T."/>
            <person name="Tice H."/>
            <person name="Bruce D."/>
            <person name="Goodwin L."/>
            <person name="Pitluck S."/>
            <person name="Larimer F."/>
            <person name="Land M.L."/>
            <person name="Mouttaki H."/>
            <person name="He Z."/>
            <person name="Zhou J."/>
            <person name="Hemme C.L."/>
        </authorList>
    </citation>
    <scope>NUCLEOTIDE SEQUENCE [LARGE SCALE GENOMIC DNA]</scope>
    <source>
        <strain evidence="1">DSM 2782</strain>
    </source>
</reference>
<sequence length="82" mass="9603">MEREEVVKKLINMFNDMFNKKIDNTMSDEHYFSNKLGISPRELVYYFLEVETQYGVRIPEKCIADGSFCTINKTADILLSLN</sequence>
<dbReference type="InterPro" id="IPR023972">
    <property type="entry name" value="CHP04069_acyl_carrier-rel"/>
</dbReference>
<name>F1T816_9FIRM</name>
<dbReference type="Gene3D" id="1.10.1200.10">
    <property type="entry name" value="ACP-like"/>
    <property type="match status" value="1"/>
</dbReference>
<dbReference type="AlphaFoldDB" id="F1T816"/>
<dbReference type="RefSeq" id="WP_004616469.1">
    <property type="nucleotide sequence ID" value="NZ_ACXX02000001.1"/>
</dbReference>
<dbReference type="OrthoDB" id="1739662at2"/>
<dbReference type="NCBIfam" id="TIGR04069">
    <property type="entry name" value="ocin_ACP_rel"/>
    <property type="match status" value="1"/>
</dbReference>
<dbReference type="InterPro" id="IPR036736">
    <property type="entry name" value="ACP-like_sf"/>
</dbReference>
<gene>
    <name evidence="1" type="ORF">Cpap_4055</name>
</gene>